<dbReference type="RefSeq" id="WP_137410151.1">
    <property type="nucleotide sequence ID" value="NZ_CP109968.1"/>
</dbReference>
<dbReference type="AlphaFoldDB" id="A0A4Z1QVQ6"/>
<reference evidence="1" key="1">
    <citation type="submission" date="2022-10" db="EMBL/GenBank/DDBJ databases">
        <title>Complete genome sequence of Agrobacterium salinitolerans CFBP5507.</title>
        <authorList>
            <person name="Tchabashvili S."/>
            <person name="Yen H.-C."/>
            <person name="Haryono M."/>
            <person name="Lin Y.-C."/>
            <person name="Lai E.-M."/>
            <person name="Kuo C.-H."/>
        </authorList>
    </citation>
    <scope>NUCLEOTIDE SEQUENCE</scope>
    <source>
        <strain evidence="1">CFBP5507</strain>
    </source>
</reference>
<dbReference type="KEGG" id="asal:CFBP5507_04410"/>
<dbReference type="EMBL" id="CP109968">
    <property type="protein sequence ID" value="UYZ08256.1"/>
    <property type="molecule type" value="Genomic_DNA"/>
</dbReference>
<protein>
    <submittedName>
        <fullName evidence="1">Uncharacterized protein</fullName>
    </submittedName>
</protein>
<name>A0A4Z1QVQ6_9HYPH</name>
<proteinExistence type="predicted"/>
<accession>A0A4Z1QVQ6</accession>
<evidence type="ECO:0000313" key="2">
    <source>
        <dbReference type="Proteomes" id="UP000298735"/>
    </source>
</evidence>
<sequence>MSQAWWSELGLFLDLIAFAILSYDLVRSIDGERTAREEIYRLERKAFNARYGVFAPAAEVVMQQQEDFNARQEERRRKSDDSIASRKIWAWGAIALATIGFIMQLYGGWPT</sequence>
<organism evidence="1 2">
    <name type="scientific">Agrobacterium salinitolerans</name>
    <dbReference type="NCBI Taxonomy" id="1183413"/>
    <lineage>
        <taxon>Bacteria</taxon>
        <taxon>Pseudomonadati</taxon>
        <taxon>Pseudomonadota</taxon>
        <taxon>Alphaproteobacteria</taxon>
        <taxon>Hyphomicrobiales</taxon>
        <taxon>Rhizobiaceae</taxon>
        <taxon>Rhizobium/Agrobacterium group</taxon>
        <taxon>Agrobacterium</taxon>
    </lineage>
</organism>
<evidence type="ECO:0000313" key="1">
    <source>
        <dbReference type="EMBL" id="UYZ08256.1"/>
    </source>
</evidence>
<gene>
    <name evidence="1" type="ORF">CFBP5507_04410</name>
</gene>
<dbReference type="Proteomes" id="UP000298735">
    <property type="component" value="Chromosome Circular"/>
</dbReference>